<dbReference type="EMBL" id="CP022196">
    <property type="protein sequence ID" value="ATG48163.1"/>
    <property type="molecule type" value="Genomic_DNA"/>
</dbReference>
<feature type="transmembrane region" description="Helical" evidence="1">
    <location>
        <begin position="57"/>
        <end position="73"/>
    </location>
</feature>
<keyword evidence="1" id="KW-1133">Transmembrane helix</keyword>
<keyword evidence="1" id="KW-0472">Membrane</keyword>
<accession>A0A291GC82</accession>
<keyword evidence="1" id="KW-0812">Transmembrane</keyword>
<dbReference type="AlphaFoldDB" id="A0A291GC82"/>
<dbReference type="Proteomes" id="UP000217935">
    <property type="component" value="Chromosome"/>
</dbReference>
<sequence length="95" mass="10553">MEHMVLLLEWWFWGLVAIALMALEIIAAGFLFLGFGIGAAVVALLLFLGWIGANVSLLTLIFAVCSMIAWLGMRKIFGLRKGQVKVWDKDINDDV</sequence>
<dbReference type="OrthoDB" id="7745385at2"/>
<keyword evidence="3" id="KW-1185">Reference proteome</keyword>
<evidence type="ECO:0000313" key="2">
    <source>
        <dbReference type="EMBL" id="ATG48163.1"/>
    </source>
</evidence>
<dbReference type="RefSeq" id="WP_066704530.1">
    <property type="nucleotide sequence ID" value="NZ_CP022196.1"/>
</dbReference>
<feature type="transmembrane region" description="Helical" evidence="1">
    <location>
        <begin position="30"/>
        <end position="51"/>
    </location>
</feature>
<feature type="transmembrane region" description="Helical" evidence="1">
    <location>
        <begin position="6"/>
        <end position="23"/>
    </location>
</feature>
<dbReference type="KEGG" id="ceh:CEW89_11650"/>
<organism evidence="2 3">
    <name type="scientific">Celeribacter ethanolicus</name>
    <dbReference type="NCBI Taxonomy" id="1758178"/>
    <lineage>
        <taxon>Bacteria</taxon>
        <taxon>Pseudomonadati</taxon>
        <taxon>Pseudomonadota</taxon>
        <taxon>Alphaproteobacteria</taxon>
        <taxon>Rhodobacterales</taxon>
        <taxon>Roseobacteraceae</taxon>
        <taxon>Celeribacter</taxon>
    </lineage>
</organism>
<evidence type="ECO:0008006" key="4">
    <source>
        <dbReference type="Google" id="ProtNLM"/>
    </source>
</evidence>
<proteinExistence type="predicted"/>
<evidence type="ECO:0000256" key="1">
    <source>
        <dbReference type="SAM" id="Phobius"/>
    </source>
</evidence>
<reference evidence="2 3" key="1">
    <citation type="submission" date="2017-06" db="EMBL/GenBank/DDBJ databases">
        <title>Celeribacter sp. TSPH2 complete genome sequence.</title>
        <authorList>
            <person name="Woo J.-H."/>
            <person name="Kim H.-S."/>
        </authorList>
    </citation>
    <scope>NUCLEOTIDE SEQUENCE [LARGE SCALE GENOMIC DNA]</scope>
    <source>
        <strain evidence="2 3">TSPH2</strain>
    </source>
</reference>
<evidence type="ECO:0000313" key="3">
    <source>
        <dbReference type="Proteomes" id="UP000217935"/>
    </source>
</evidence>
<dbReference type="STRING" id="1758178.GCA_001550095_00310"/>
<name>A0A291GC82_9RHOB</name>
<protein>
    <recommendedName>
        <fullName evidence="4">NfeD family protein</fullName>
    </recommendedName>
</protein>
<gene>
    <name evidence="2" type="ORF">CEW89_11650</name>
</gene>